<dbReference type="PRINTS" id="PR00160">
    <property type="entry name" value="GLUTAREDOXIN"/>
</dbReference>
<protein>
    <submittedName>
        <fullName evidence="7">Glutathione-disulfide reductase grx7</fullName>
    </submittedName>
</protein>
<evidence type="ECO:0000256" key="5">
    <source>
        <dbReference type="SAM" id="SignalP"/>
    </source>
</evidence>
<dbReference type="GO" id="GO:0005801">
    <property type="term" value="C:cis-Golgi network"/>
    <property type="evidence" value="ECO:0007669"/>
    <property type="project" value="UniProtKB-ARBA"/>
</dbReference>
<evidence type="ECO:0000256" key="3">
    <source>
        <dbReference type="ARBA" id="ARBA00023014"/>
    </source>
</evidence>
<dbReference type="GO" id="GO:0005796">
    <property type="term" value="C:Golgi lumen"/>
    <property type="evidence" value="ECO:0007669"/>
    <property type="project" value="TreeGrafter"/>
</dbReference>
<feature type="compositionally biased region" description="Basic and acidic residues" evidence="4">
    <location>
        <begin position="69"/>
        <end position="83"/>
    </location>
</feature>
<feature type="compositionally biased region" description="Polar residues" evidence="4">
    <location>
        <begin position="50"/>
        <end position="68"/>
    </location>
</feature>
<dbReference type="GO" id="GO:0000324">
    <property type="term" value="C:fungal-type vacuole"/>
    <property type="evidence" value="ECO:0007669"/>
    <property type="project" value="TreeGrafter"/>
</dbReference>
<gene>
    <name evidence="7" type="primary">GRX7_2</name>
    <name evidence="7" type="ORF">GRS66_005799</name>
</gene>
<keyword evidence="3" id="KW-0411">Iron-sulfur</keyword>
<dbReference type="InterPro" id="IPR002109">
    <property type="entry name" value="Glutaredoxin"/>
</dbReference>
<keyword evidence="2" id="KW-0408">Iron</keyword>
<dbReference type="Gene3D" id="3.40.30.10">
    <property type="entry name" value="Glutaredoxin"/>
    <property type="match status" value="1"/>
</dbReference>
<dbReference type="OrthoDB" id="423313at2759"/>
<dbReference type="Pfam" id="PF00462">
    <property type="entry name" value="Glutaredoxin"/>
    <property type="match status" value="1"/>
</dbReference>
<dbReference type="GO" id="GO:0034599">
    <property type="term" value="P:cellular response to oxidative stress"/>
    <property type="evidence" value="ECO:0007669"/>
    <property type="project" value="TreeGrafter"/>
</dbReference>
<feature type="region of interest" description="Disordered" evidence="4">
    <location>
        <begin position="50"/>
        <end position="83"/>
    </location>
</feature>
<comment type="similarity">
    <text evidence="1">Belongs to the glutaredoxin family. Monothiol subfamily.</text>
</comment>
<dbReference type="GO" id="GO:0004362">
    <property type="term" value="F:glutathione-disulfide reductase (NADPH) activity"/>
    <property type="evidence" value="ECO:0007669"/>
    <property type="project" value="UniProtKB-ARBA"/>
</dbReference>
<evidence type="ECO:0000256" key="1">
    <source>
        <dbReference type="ARBA" id="ARBA00009630"/>
    </source>
</evidence>
<evidence type="ECO:0000259" key="6">
    <source>
        <dbReference type="Pfam" id="PF00462"/>
    </source>
</evidence>
<dbReference type="FunFam" id="3.40.30.10:FF:000093">
    <property type="entry name" value="Glutaredoxin 2"/>
    <property type="match status" value="1"/>
</dbReference>
<dbReference type="AlphaFoldDB" id="A0A6C1E255"/>
<sequence length="204" mass="22601">MAIVINKRNVRVLVITNLLLVLVFLVVRNSNASTGESGVKYHPGSLVTFNESGNAPGTPESVHNSVASKQDKEVDEANEKSKEEEFDAAAEYDTILKKSHMVVFSKSYCPFSKKLKALLAESYNFSPTYYVVELDQHEHTDELQDHIEKVTGRRTVPNVIINGISKGGCDDMVALHKDDKLLESFKEWSDGAFTVEAVPPSESI</sequence>
<dbReference type="InterPro" id="IPR036249">
    <property type="entry name" value="Thioredoxin-like_sf"/>
</dbReference>
<dbReference type="SUPFAM" id="SSF52833">
    <property type="entry name" value="Thioredoxin-like"/>
    <property type="match status" value="1"/>
</dbReference>
<organism evidence="7 8">
    <name type="scientific">Saccharomyces pastorianus</name>
    <name type="common">Lager yeast</name>
    <name type="synonym">Saccharomyces cerevisiae x Saccharomyces eubayanus</name>
    <dbReference type="NCBI Taxonomy" id="27292"/>
    <lineage>
        <taxon>Eukaryota</taxon>
        <taxon>Fungi</taxon>
        <taxon>Dikarya</taxon>
        <taxon>Ascomycota</taxon>
        <taxon>Saccharomycotina</taxon>
        <taxon>Saccharomycetes</taxon>
        <taxon>Saccharomycetales</taxon>
        <taxon>Saccharomycetaceae</taxon>
        <taxon>Saccharomyces</taxon>
    </lineage>
</organism>
<dbReference type="NCBIfam" id="TIGR02180">
    <property type="entry name" value="GRX_euk"/>
    <property type="match status" value="1"/>
</dbReference>
<dbReference type="Proteomes" id="UP000501346">
    <property type="component" value="Chromosome SeII-SeIV"/>
</dbReference>
<dbReference type="PANTHER" id="PTHR45694:SF5">
    <property type="entry name" value="GLUTAREDOXIN 2"/>
    <property type="match status" value="1"/>
</dbReference>
<proteinExistence type="inferred from homology"/>
<reference evidence="7 8" key="1">
    <citation type="journal article" date="2019" name="BMC Genomics">
        <title>Chromosome level assembly and comparative genome analysis confirm lager-brewing yeasts originated from a single hybridization.</title>
        <authorList>
            <person name="Salazar A.N."/>
            <person name="Gorter de Vries A.R."/>
            <person name="van den Broek M."/>
            <person name="Brouwers N."/>
            <person name="de la Torre Cortes P."/>
            <person name="Kuijpers N.G.A."/>
            <person name="Daran J.G."/>
            <person name="Abeel T."/>
        </authorList>
    </citation>
    <scope>NUCLEOTIDE SEQUENCE [LARGE SCALE GENOMIC DNA]</scope>
    <source>
        <strain evidence="7 8">CBS 1483</strain>
    </source>
</reference>
<keyword evidence="5" id="KW-0732">Signal</keyword>
<keyword evidence="2" id="KW-0479">Metal-binding</keyword>
<dbReference type="InterPro" id="IPR011899">
    <property type="entry name" value="Glutaredoxin_euk/vir"/>
</dbReference>
<evidence type="ECO:0000313" key="8">
    <source>
        <dbReference type="Proteomes" id="UP000501346"/>
    </source>
</evidence>
<keyword evidence="8" id="KW-1185">Reference proteome</keyword>
<dbReference type="InterPro" id="IPR014025">
    <property type="entry name" value="Glutaredoxin_subgr"/>
</dbReference>
<dbReference type="PROSITE" id="PS51354">
    <property type="entry name" value="GLUTAREDOXIN_2"/>
    <property type="match status" value="1"/>
</dbReference>
<name>A0A6C1E255_SACPS</name>
<keyword evidence="2" id="KW-0001">2Fe-2S</keyword>
<evidence type="ECO:0000256" key="2">
    <source>
        <dbReference type="ARBA" id="ARBA00022714"/>
    </source>
</evidence>
<dbReference type="CDD" id="cd03419">
    <property type="entry name" value="GRX_GRXh_1_2_like"/>
    <property type="match status" value="1"/>
</dbReference>
<evidence type="ECO:0000313" key="7">
    <source>
        <dbReference type="EMBL" id="QID83342.1"/>
    </source>
</evidence>
<dbReference type="EMBL" id="CP048999">
    <property type="protein sequence ID" value="QID83342.1"/>
    <property type="molecule type" value="Genomic_DNA"/>
</dbReference>
<dbReference type="PANTHER" id="PTHR45694">
    <property type="entry name" value="GLUTAREDOXIN 2"/>
    <property type="match status" value="1"/>
</dbReference>
<feature type="chain" id="PRO_5025660670" evidence="5">
    <location>
        <begin position="33"/>
        <end position="204"/>
    </location>
</feature>
<feature type="signal peptide" evidence="5">
    <location>
        <begin position="1"/>
        <end position="32"/>
    </location>
</feature>
<accession>A0A6C1E255</accession>
<dbReference type="GO" id="GO:0051537">
    <property type="term" value="F:2 iron, 2 sulfur cluster binding"/>
    <property type="evidence" value="ECO:0007669"/>
    <property type="project" value="UniProtKB-KW"/>
</dbReference>
<feature type="domain" description="Glutaredoxin" evidence="6">
    <location>
        <begin position="102"/>
        <end position="163"/>
    </location>
</feature>
<evidence type="ECO:0000256" key="4">
    <source>
        <dbReference type="SAM" id="MobiDB-lite"/>
    </source>
</evidence>